<dbReference type="InterPro" id="IPR006379">
    <property type="entry name" value="HAD-SF_hydro_IIB"/>
</dbReference>
<dbReference type="Pfam" id="PF08282">
    <property type="entry name" value="Hydrolase_3"/>
    <property type="match status" value="1"/>
</dbReference>
<dbReference type="InterPro" id="IPR000150">
    <property type="entry name" value="Cof"/>
</dbReference>
<dbReference type="PROSITE" id="PS01229">
    <property type="entry name" value="COF_2"/>
    <property type="match status" value="1"/>
</dbReference>
<dbReference type="Gene3D" id="3.30.1240.10">
    <property type="match status" value="1"/>
</dbReference>
<reference evidence="2" key="1">
    <citation type="submission" date="2017-02" db="EMBL/GenBank/DDBJ databases">
        <authorList>
            <person name="Varghese N."/>
            <person name="Submissions S."/>
        </authorList>
    </citation>
    <scope>NUCLEOTIDE SEQUENCE [LARGE SCALE GENOMIC DNA]</scope>
    <source>
        <strain evidence="2">ATCC 25662</strain>
    </source>
</reference>
<dbReference type="STRING" id="118967.SAMN02745191_1437"/>
<sequence length="264" mass="29945">MRYKAIAVDIDGTIMNHGKEMISPLLYKTFLTCKEKGLKLVVVTSRSLKEMEPIHQELLDLFDYKVYSTGGIVFDKNTCIRKHTLTRKDLETLIQHLDQKDILYSYSKLDGVFYYSRQASENQAKKYESLFGHGYPIEALKENVEVLDFLYFIDDHQENEVLNYIHDTTELCDFKIHGQVKPKGINKGYGVSETASLMGLSTKDFIVFGDGTNDVSMFNVAGVSVAMGNASDEVKGFANEVCLPVEKDGVAHYLIDLLRRIEND</sequence>
<keyword evidence="2" id="KW-1185">Reference proteome</keyword>
<protein>
    <submittedName>
        <fullName evidence="1">Cof subfamily of IIB subfamily of haloacid dehalogenase superfamily/HAD-superfamily hydrolase, subfamily IIB</fullName>
    </submittedName>
</protein>
<accession>A0A1T4MVU0</accession>
<dbReference type="SFLD" id="SFLDS00003">
    <property type="entry name" value="Haloacid_Dehalogenase"/>
    <property type="match status" value="1"/>
</dbReference>
<name>A0A1T4MVU0_9FIRM</name>
<dbReference type="SUPFAM" id="SSF56784">
    <property type="entry name" value="HAD-like"/>
    <property type="match status" value="1"/>
</dbReference>
<dbReference type="NCBIfam" id="TIGR01484">
    <property type="entry name" value="HAD-SF-IIB"/>
    <property type="match status" value="1"/>
</dbReference>
<dbReference type="SFLD" id="SFLDG01140">
    <property type="entry name" value="C2.B:_Phosphomannomutase_and_P"/>
    <property type="match status" value="1"/>
</dbReference>
<dbReference type="GO" id="GO:0000287">
    <property type="term" value="F:magnesium ion binding"/>
    <property type="evidence" value="ECO:0007669"/>
    <property type="project" value="TreeGrafter"/>
</dbReference>
<dbReference type="Gene3D" id="3.40.50.1000">
    <property type="entry name" value="HAD superfamily/HAD-like"/>
    <property type="match status" value="1"/>
</dbReference>
<proteinExistence type="predicted"/>
<dbReference type="AlphaFoldDB" id="A0A1T4MVU0"/>
<dbReference type="EMBL" id="FUWY01000003">
    <property type="protein sequence ID" value="SJZ71122.1"/>
    <property type="molecule type" value="Genomic_DNA"/>
</dbReference>
<dbReference type="GO" id="GO:0016791">
    <property type="term" value="F:phosphatase activity"/>
    <property type="evidence" value="ECO:0007669"/>
    <property type="project" value="TreeGrafter"/>
</dbReference>
<dbReference type="OrthoDB" id="9814970at2"/>
<dbReference type="PANTHER" id="PTHR10000">
    <property type="entry name" value="PHOSPHOSERINE PHOSPHATASE"/>
    <property type="match status" value="1"/>
</dbReference>
<keyword evidence="1" id="KW-0378">Hydrolase</keyword>
<dbReference type="InterPro" id="IPR036412">
    <property type="entry name" value="HAD-like_sf"/>
</dbReference>
<evidence type="ECO:0000313" key="2">
    <source>
        <dbReference type="Proteomes" id="UP000243297"/>
    </source>
</evidence>
<organism evidence="1 2">
    <name type="scientific">Anaerorhabdus furcosa</name>
    <dbReference type="NCBI Taxonomy" id="118967"/>
    <lineage>
        <taxon>Bacteria</taxon>
        <taxon>Bacillati</taxon>
        <taxon>Bacillota</taxon>
        <taxon>Erysipelotrichia</taxon>
        <taxon>Erysipelotrichales</taxon>
        <taxon>Erysipelotrichaceae</taxon>
        <taxon>Anaerorhabdus</taxon>
    </lineage>
</organism>
<dbReference type="NCBIfam" id="TIGR00099">
    <property type="entry name" value="Cof-subfamily"/>
    <property type="match status" value="1"/>
</dbReference>
<dbReference type="InterPro" id="IPR023214">
    <property type="entry name" value="HAD_sf"/>
</dbReference>
<gene>
    <name evidence="1" type="ORF">SAMN02745191_1437</name>
</gene>
<evidence type="ECO:0000313" key="1">
    <source>
        <dbReference type="EMBL" id="SJZ71122.1"/>
    </source>
</evidence>
<dbReference type="GO" id="GO:0005829">
    <property type="term" value="C:cytosol"/>
    <property type="evidence" value="ECO:0007669"/>
    <property type="project" value="TreeGrafter"/>
</dbReference>
<dbReference type="Proteomes" id="UP000243297">
    <property type="component" value="Unassembled WGS sequence"/>
</dbReference>
<dbReference type="PANTHER" id="PTHR10000:SF8">
    <property type="entry name" value="HAD SUPERFAMILY HYDROLASE-LIKE, TYPE 3"/>
    <property type="match status" value="1"/>
</dbReference>
<dbReference type="RefSeq" id="WP_078711837.1">
    <property type="nucleotide sequence ID" value="NZ_FUWY01000003.1"/>
</dbReference>